<reference evidence="2" key="1">
    <citation type="submission" date="2010-08" db="EMBL/GenBank/DDBJ databases">
        <authorList>
            <person name="Muzny D."/>
            <person name="Qin X."/>
            <person name="Buhay C."/>
            <person name="Dugan-Rocha S."/>
            <person name="Ding Y."/>
            <person name="Chen G."/>
            <person name="Hawes A."/>
            <person name="Holder M."/>
            <person name="Jhangiani S."/>
            <person name="Johnson A."/>
            <person name="Khan Z."/>
            <person name="Li Z."/>
            <person name="Liu W."/>
            <person name="Liu X."/>
            <person name="Perez L."/>
            <person name="Shen H."/>
            <person name="Wang Q."/>
            <person name="Watt J."/>
            <person name="Xi L."/>
            <person name="Xin Y."/>
            <person name="Zhou J."/>
            <person name="Deng J."/>
            <person name="Jiang H."/>
            <person name="Liu Y."/>
            <person name="Qu J."/>
            <person name="Song X.-Z."/>
            <person name="Zhang L."/>
            <person name="Villasana D."/>
            <person name="Johnson A."/>
            <person name="Liu J."/>
            <person name="Liyanage D."/>
            <person name="Lorensuhewa L."/>
            <person name="Robinson T."/>
            <person name="Song A."/>
            <person name="Song B.-B."/>
            <person name="Dinh H."/>
            <person name="Thornton R."/>
            <person name="Coyle M."/>
            <person name="Francisco L."/>
            <person name="Jackson L."/>
            <person name="Javaid M."/>
            <person name="Korchina V."/>
            <person name="Kovar C."/>
            <person name="Mata R."/>
            <person name="Mathew T."/>
            <person name="Ngo R."/>
            <person name="Nguyen L."/>
            <person name="Nguyen N."/>
            <person name="Okwuonu G."/>
            <person name="Ongeri F."/>
            <person name="Pham C."/>
            <person name="Simmons D."/>
            <person name="Wilczek-Boney K."/>
            <person name="Hale W."/>
            <person name="Jakkamsetti A."/>
            <person name="Pham P."/>
            <person name="Ruth R."/>
            <person name="San Lucas F."/>
            <person name="Warren J."/>
            <person name="Zhang J."/>
            <person name="Zhao Z."/>
            <person name="Zhou C."/>
            <person name="Zhu D."/>
            <person name="Lee S."/>
            <person name="Bess C."/>
            <person name="Blankenburg K."/>
            <person name="Forbes L."/>
            <person name="Fu Q."/>
            <person name="Gubbala S."/>
            <person name="Hirani K."/>
            <person name="Jayaseelan J.C."/>
            <person name="Lara F."/>
            <person name="Munidasa M."/>
            <person name="Palculict T."/>
            <person name="Patil S."/>
            <person name="Pu L.-L."/>
            <person name="Saada N."/>
            <person name="Tang L."/>
            <person name="Weissenberger G."/>
            <person name="Zhu Y."/>
            <person name="Hemphill L."/>
            <person name="Shang Y."/>
            <person name="Youmans B."/>
            <person name="Ayvaz T."/>
            <person name="Ross M."/>
            <person name="Santibanez J."/>
            <person name="Aqrawi P."/>
            <person name="Gross S."/>
            <person name="Joshi V."/>
            <person name="Fowler G."/>
            <person name="Nazareth L."/>
            <person name="Reid J."/>
            <person name="Worley K."/>
            <person name="Petrosino J."/>
            <person name="Highlander S."/>
            <person name="Gibbs R."/>
        </authorList>
    </citation>
    <scope>NUCLEOTIDE SEQUENCE [LARGE SCALE GENOMIC DNA]</scope>
    <source>
        <strain evidence="2">DSM 15272</strain>
    </source>
</reference>
<keyword evidence="3" id="KW-1185">Reference proteome</keyword>
<dbReference type="STRING" id="585531.HMPREF0063_10047"/>
<feature type="transmembrane region" description="Helical" evidence="1">
    <location>
        <begin position="30"/>
        <end position="47"/>
    </location>
</feature>
<keyword evidence="1" id="KW-1133">Transmembrane helix</keyword>
<accession>E2S7P0</accession>
<protein>
    <submittedName>
        <fullName evidence="2">Uncharacterized protein</fullName>
    </submittedName>
</protein>
<name>E2S7P0_9ACTN</name>
<keyword evidence="1" id="KW-0812">Transmembrane</keyword>
<organism evidence="2 3">
    <name type="scientific">Aeromicrobium marinum DSM 15272</name>
    <dbReference type="NCBI Taxonomy" id="585531"/>
    <lineage>
        <taxon>Bacteria</taxon>
        <taxon>Bacillati</taxon>
        <taxon>Actinomycetota</taxon>
        <taxon>Actinomycetes</taxon>
        <taxon>Propionibacteriales</taxon>
        <taxon>Nocardioidaceae</taxon>
        <taxon>Aeromicrobium</taxon>
    </lineage>
</organism>
<dbReference type="RefSeq" id="WP_007076614.1">
    <property type="nucleotide sequence ID" value="NZ_CM001024.1"/>
</dbReference>
<dbReference type="Proteomes" id="UP000003111">
    <property type="component" value="Unassembled WGS sequence"/>
</dbReference>
<sequence>MRLVLFVHAIVAVLLWAPFAATLWQMRPWYIRGVFVGLGGVLLYVLAGQAKAYDYAVPFDLVSWGGLTAMAVLNGFMAITIVRESEHRGK</sequence>
<feature type="transmembrane region" description="Helical" evidence="1">
    <location>
        <begin position="59"/>
        <end position="82"/>
    </location>
</feature>
<evidence type="ECO:0000313" key="2">
    <source>
        <dbReference type="EMBL" id="EFQ84706.1"/>
    </source>
</evidence>
<evidence type="ECO:0000313" key="3">
    <source>
        <dbReference type="Proteomes" id="UP000003111"/>
    </source>
</evidence>
<proteinExistence type="predicted"/>
<dbReference type="HOGENOM" id="CLU_2434301_0_0_11"/>
<comment type="caution">
    <text evidence="2">The sequence shown here is derived from an EMBL/GenBank/DDBJ whole genome shotgun (WGS) entry which is preliminary data.</text>
</comment>
<dbReference type="EMBL" id="ACLF03000001">
    <property type="protein sequence ID" value="EFQ84706.1"/>
    <property type="molecule type" value="Genomic_DNA"/>
</dbReference>
<evidence type="ECO:0000256" key="1">
    <source>
        <dbReference type="SAM" id="Phobius"/>
    </source>
</evidence>
<gene>
    <name evidence="2" type="ORF">HMPREF0063_10047</name>
</gene>
<dbReference type="AlphaFoldDB" id="E2S7P0"/>
<keyword evidence="1" id="KW-0472">Membrane</keyword>